<dbReference type="InterPro" id="IPR050361">
    <property type="entry name" value="MPP/UQCRC_Complex"/>
</dbReference>
<dbReference type="InterPro" id="IPR011249">
    <property type="entry name" value="Metalloenz_LuxS/M16"/>
</dbReference>
<accession>A0A143PUV5</accession>
<proteinExistence type="predicted"/>
<evidence type="ECO:0000313" key="4">
    <source>
        <dbReference type="Proteomes" id="UP000076079"/>
    </source>
</evidence>
<dbReference type="OrthoDB" id="9811314at2"/>
<feature type="domain" description="Peptidase M16 C-terminal" evidence="2">
    <location>
        <begin position="188"/>
        <end position="361"/>
    </location>
</feature>
<sequence length="455" mass="49246">MSVDRRTLPVPEPPPGIRFPELARSELARGLQLLTVERRELPLVSLLWLWHAGTASDRDETPGLAALTADLLDEGTASLTMTALHEALAGVGGQLDTDIGHDATVLSMLALSSHRERAIELFVDMAERPRLDPADTARVKGLRLNRLRQLRHSASALADLQFMRRLYGAHPYGRPGIGTESSLQRFGVDDVRAFHKRLGTTPVTLVVVGDISHDQAVRLVTRHLSAEPRVGLLDPPAPTSTDGSRLLFVPRDGAAQSELRLGRVALPRRSPEYHAAVVTNMLLGGAFVSRINMKLREEKGVTYGARSSFQFLRLAGPFSVQASVQSDATAESLRDVLVELDALGGSRPVTNEELTSARDALTRGYARGFETGEQVARAAAQLALYELPEDTFDVFSDRISAVTADDVTEMARRWLRSEDMQAVIVGEPVASLAGLGAVGLGEPQQRLADDVLAGA</sequence>
<dbReference type="Pfam" id="PF05193">
    <property type="entry name" value="Peptidase_M16_C"/>
    <property type="match status" value="1"/>
</dbReference>
<reference evidence="4" key="2">
    <citation type="submission" date="2016-04" db="EMBL/GenBank/DDBJ databases">
        <title>First Complete Genome Sequence of a Subdivision 6 Acidobacterium.</title>
        <authorList>
            <person name="Huang S."/>
            <person name="Vieira S."/>
            <person name="Bunk B."/>
            <person name="Riedel T."/>
            <person name="Sproeer C."/>
            <person name="Overmann J."/>
        </authorList>
    </citation>
    <scope>NUCLEOTIDE SEQUENCE [LARGE SCALE GENOMIC DNA]</scope>
    <source>
        <strain evidence="4">DSM 100886 HEG_-6_39</strain>
    </source>
</reference>
<dbReference type="GO" id="GO:0046872">
    <property type="term" value="F:metal ion binding"/>
    <property type="evidence" value="ECO:0007669"/>
    <property type="project" value="InterPro"/>
</dbReference>
<dbReference type="STRING" id="1855912.LuPra_05730"/>
<name>A0A143PUV5_LUTPR</name>
<evidence type="ECO:0000259" key="2">
    <source>
        <dbReference type="Pfam" id="PF05193"/>
    </source>
</evidence>
<dbReference type="AlphaFoldDB" id="A0A143PUV5"/>
<evidence type="ECO:0000313" key="3">
    <source>
        <dbReference type="EMBL" id="AMY12455.1"/>
    </source>
</evidence>
<protein>
    <submittedName>
        <fullName evidence="3">Peptidase M16 inactive domain protein</fullName>
    </submittedName>
</protein>
<dbReference type="SUPFAM" id="SSF63411">
    <property type="entry name" value="LuxS/MPP-like metallohydrolase"/>
    <property type="match status" value="2"/>
</dbReference>
<dbReference type="EMBL" id="CP015136">
    <property type="protein sequence ID" value="AMY12455.1"/>
    <property type="molecule type" value="Genomic_DNA"/>
</dbReference>
<dbReference type="RefSeq" id="WP_110173911.1">
    <property type="nucleotide sequence ID" value="NZ_CP015136.1"/>
</dbReference>
<keyword evidence="4" id="KW-1185">Reference proteome</keyword>
<organism evidence="3 4">
    <name type="scientific">Luteitalea pratensis</name>
    <dbReference type="NCBI Taxonomy" id="1855912"/>
    <lineage>
        <taxon>Bacteria</taxon>
        <taxon>Pseudomonadati</taxon>
        <taxon>Acidobacteriota</taxon>
        <taxon>Vicinamibacteria</taxon>
        <taxon>Vicinamibacterales</taxon>
        <taxon>Vicinamibacteraceae</taxon>
        <taxon>Luteitalea</taxon>
    </lineage>
</organism>
<evidence type="ECO:0000259" key="1">
    <source>
        <dbReference type="Pfam" id="PF00675"/>
    </source>
</evidence>
<dbReference type="InterPro" id="IPR007863">
    <property type="entry name" value="Peptidase_M16_C"/>
</dbReference>
<dbReference type="Proteomes" id="UP000076079">
    <property type="component" value="Chromosome"/>
</dbReference>
<dbReference type="Gene3D" id="3.30.830.10">
    <property type="entry name" value="Metalloenzyme, LuxS/M16 peptidase-like"/>
    <property type="match status" value="2"/>
</dbReference>
<dbReference type="InterPro" id="IPR011765">
    <property type="entry name" value="Pept_M16_N"/>
</dbReference>
<dbReference type="Pfam" id="PF00675">
    <property type="entry name" value="Peptidase_M16"/>
    <property type="match status" value="1"/>
</dbReference>
<reference evidence="3 4" key="1">
    <citation type="journal article" date="2016" name="Genome Announc.">
        <title>First Complete Genome Sequence of a Subdivision 6 Acidobacterium Strain.</title>
        <authorList>
            <person name="Huang S."/>
            <person name="Vieira S."/>
            <person name="Bunk B."/>
            <person name="Riedel T."/>
            <person name="Sproer C."/>
            <person name="Overmann J."/>
        </authorList>
    </citation>
    <scope>NUCLEOTIDE SEQUENCE [LARGE SCALE GENOMIC DNA]</scope>
    <source>
        <strain evidence="4">DSM 100886 HEG_-6_39</strain>
    </source>
</reference>
<dbReference type="PANTHER" id="PTHR11851:SF224">
    <property type="entry name" value="PROCESSING PROTEASE"/>
    <property type="match status" value="1"/>
</dbReference>
<dbReference type="KEGG" id="abac:LuPra_05730"/>
<dbReference type="PANTHER" id="PTHR11851">
    <property type="entry name" value="METALLOPROTEASE"/>
    <property type="match status" value="1"/>
</dbReference>
<feature type="domain" description="Peptidase M16 N-terminal" evidence="1">
    <location>
        <begin position="46"/>
        <end position="178"/>
    </location>
</feature>
<gene>
    <name evidence="3" type="ORF">LuPra_05730</name>
</gene>